<dbReference type="SUPFAM" id="SSF54106">
    <property type="entry name" value="LysM domain"/>
    <property type="match status" value="1"/>
</dbReference>
<dbReference type="InterPro" id="IPR018392">
    <property type="entry name" value="LysM"/>
</dbReference>
<dbReference type="Gene3D" id="3.10.350.10">
    <property type="entry name" value="LysM domain"/>
    <property type="match status" value="1"/>
</dbReference>
<evidence type="ECO:0000313" key="3">
    <source>
        <dbReference type="EMBL" id="KAA0974399.1"/>
    </source>
</evidence>
<evidence type="ECO:0000256" key="1">
    <source>
        <dbReference type="SAM" id="Phobius"/>
    </source>
</evidence>
<feature type="transmembrane region" description="Helical" evidence="1">
    <location>
        <begin position="45"/>
        <end position="66"/>
    </location>
</feature>
<dbReference type="PROSITE" id="PS51782">
    <property type="entry name" value="LYSM"/>
    <property type="match status" value="1"/>
</dbReference>
<proteinExistence type="predicted"/>
<gene>
    <name evidence="3" type="ORF">FQ154_15200</name>
</gene>
<evidence type="ECO:0000259" key="2">
    <source>
        <dbReference type="PROSITE" id="PS51782"/>
    </source>
</evidence>
<keyword evidence="1" id="KW-0472">Membrane</keyword>
<keyword evidence="1" id="KW-1133">Transmembrane helix</keyword>
<organism evidence="3 4">
    <name type="scientific">Paeniglutamicibacter gangotriensis</name>
    <dbReference type="NCBI Taxonomy" id="254787"/>
    <lineage>
        <taxon>Bacteria</taxon>
        <taxon>Bacillati</taxon>
        <taxon>Actinomycetota</taxon>
        <taxon>Actinomycetes</taxon>
        <taxon>Micrococcales</taxon>
        <taxon>Micrococcaceae</taxon>
        <taxon>Paeniglutamicibacter</taxon>
    </lineage>
</organism>
<feature type="domain" description="LysM" evidence="2">
    <location>
        <begin position="83"/>
        <end position="132"/>
    </location>
</feature>
<reference evidence="3 4" key="1">
    <citation type="submission" date="2019-07" db="EMBL/GenBank/DDBJ databases">
        <title>Analysis of the biochemical properties, biological activity and biotechnological potential of siderophores and biosurfactants produced by Antarctic psychrotolerant bacteria.</title>
        <authorList>
            <person name="Styczynski M."/>
            <person name="Krucon T."/>
            <person name="Decewicz P."/>
            <person name="Dziewit L."/>
        </authorList>
    </citation>
    <scope>NUCLEOTIDE SEQUENCE [LARGE SCALE GENOMIC DNA]</scope>
    <source>
        <strain evidence="3 4">ANT_H27</strain>
    </source>
</reference>
<dbReference type="InterPro" id="IPR036779">
    <property type="entry name" value="LysM_dom_sf"/>
</dbReference>
<accession>A0A5B0EAD1</accession>
<dbReference type="EMBL" id="VOBL01000018">
    <property type="protein sequence ID" value="KAA0974399.1"/>
    <property type="molecule type" value="Genomic_DNA"/>
</dbReference>
<keyword evidence="1" id="KW-0812">Transmembrane</keyword>
<dbReference type="Pfam" id="PF01476">
    <property type="entry name" value="LysM"/>
    <property type="match status" value="1"/>
</dbReference>
<comment type="caution">
    <text evidence="3">The sequence shown here is derived from an EMBL/GenBank/DDBJ whole genome shotgun (WGS) entry which is preliminary data.</text>
</comment>
<protein>
    <submittedName>
        <fullName evidence="3">LysM peptidoglycan-binding domain-containing protein</fullName>
    </submittedName>
</protein>
<dbReference type="AlphaFoldDB" id="A0A5B0EAD1"/>
<dbReference type="OrthoDB" id="5084290at2"/>
<sequence length="136" mass="14635">MRKGKGMANTAFSAPLHLVTSPNFESESHMRQAQAPLRLTRRGKFVLIALPIFLVAAASMMIIGLFQSPANASDTSPLGVEATTVTVIEGDTLWGIAREFAPQLEPRDAVRQIGEMNSLSSSMLHPGTEIFVPTAN</sequence>
<dbReference type="Proteomes" id="UP000323856">
    <property type="component" value="Unassembled WGS sequence"/>
</dbReference>
<name>A0A5B0EAD1_9MICC</name>
<evidence type="ECO:0000313" key="4">
    <source>
        <dbReference type="Proteomes" id="UP000323856"/>
    </source>
</evidence>
<dbReference type="CDD" id="cd00118">
    <property type="entry name" value="LysM"/>
    <property type="match status" value="1"/>
</dbReference>
<dbReference type="SMART" id="SM00257">
    <property type="entry name" value="LysM"/>
    <property type="match status" value="1"/>
</dbReference>